<evidence type="ECO:0000256" key="3">
    <source>
        <dbReference type="ARBA" id="ARBA00022499"/>
    </source>
</evidence>
<dbReference type="SMART" id="SM01402">
    <property type="entry name" value="Ribosomal_S27"/>
    <property type="match status" value="1"/>
</dbReference>
<organism evidence="8">
    <name type="scientific">Strombidium rassoulzadegani</name>
    <dbReference type="NCBI Taxonomy" id="1082188"/>
    <lineage>
        <taxon>Eukaryota</taxon>
        <taxon>Sar</taxon>
        <taxon>Alveolata</taxon>
        <taxon>Ciliophora</taxon>
        <taxon>Intramacronucleata</taxon>
        <taxon>Spirotrichea</taxon>
        <taxon>Oligotrichia</taxon>
        <taxon>Strombidiidae</taxon>
        <taxon>Strombidium</taxon>
    </lineage>
</organism>
<dbReference type="EMBL" id="HBIA01006499">
    <property type="protein sequence ID" value="CAE0231512.1"/>
    <property type="molecule type" value="Transcribed_RNA"/>
</dbReference>
<dbReference type="GO" id="GO:0006412">
    <property type="term" value="P:translation"/>
    <property type="evidence" value="ECO:0007669"/>
    <property type="project" value="InterPro"/>
</dbReference>
<dbReference type="GO" id="GO:0005840">
    <property type="term" value="C:ribosome"/>
    <property type="evidence" value="ECO:0007669"/>
    <property type="project" value="UniProtKB-KW"/>
</dbReference>
<dbReference type="Gene3D" id="3.10.20.90">
    <property type="entry name" value="Phosphatidylinositol 3-kinase Catalytic Subunit, Chain A, domain 1"/>
    <property type="match status" value="1"/>
</dbReference>
<dbReference type="Pfam" id="PF01599">
    <property type="entry name" value="Ribosomal_S27"/>
    <property type="match status" value="1"/>
</dbReference>
<dbReference type="InterPro" id="IPR000626">
    <property type="entry name" value="Ubiquitin-like_dom"/>
</dbReference>
<protein>
    <recommendedName>
        <fullName evidence="7">Ubiquitin-like domain-containing protein</fullName>
    </recommendedName>
</protein>
<evidence type="ECO:0000256" key="6">
    <source>
        <dbReference type="ARBA" id="ARBA00023274"/>
    </source>
</evidence>
<dbReference type="SUPFAM" id="SSF57829">
    <property type="entry name" value="Zn-binding ribosomal proteins"/>
    <property type="match status" value="1"/>
</dbReference>
<comment type="similarity">
    <text evidence="1">In the N-terminal section; belongs to the ubiquitin family.</text>
</comment>
<dbReference type="InterPro" id="IPR029071">
    <property type="entry name" value="Ubiquitin-like_domsf"/>
</dbReference>
<keyword evidence="3" id="KW-1017">Isopeptide bond</keyword>
<evidence type="ECO:0000313" key="8">
    <source>
        <dbReference type="EMBL" id="CAE0231512.1"/>
    </source>
</evidence>
<evidence type="ECO:0000256" key="2">
    <source>
        <dbReference type="ARBA" id="ARBA00009891"/>
    </source>
</evidence>
<dbReference type="InterPro" id="IPR011332">
    <property type="entry name" value="Ribosomal_zn-bd"/>
</dbReference>
<sequence length="185" mass="20677">MKVFVKDPSSGLTQTHYVENNGLVADLKDQVADSMSVPSEELELQFGIMTLENEQFLADAGVLDEVEVSVHVALDGGKKKKKRKPHTTPKKIKHVHKKRPKALLEYFSVDESTGKVKRLKNESPNMPGVYMADHPDRYTCGKTGTMFYKLTADGKRLPVPAQKKKVVEVKKEAVKADSKKKGKKK</sequence>
<evidence type="ECO:0000259" key="7">
    <source>
        <dbReference type="PROSITE" id="PS50053"/>
    </source>
</evidence>
<evidence type="ECO:0000256" key="5">
    <source>
        <dbReference type="ARBA" id="ARBA00022980"/>
    </source>
</evidence>
<comment type="similarity">
    <text evidence="2">In the C-terminal section; belongs to the eukaryotic ribosomal protein eS31 family.</text>
</comment>
<dbReference type="InterPro" id="IPR002906">
    <property type="entry name" value="Ribosomal_eS31"/>
</dbReference>
<keyword evidence="6" id="KW-0687">Ribonucleoprotein</keyword>
<accession>A0A7S3FWX8</accession>
<gene>
    <name evidence="8" type="ORF">SRAS04492_LOCUS3310</name>
</gene>
<dbReference type="GO" id="GO:1990904">
    <property type="term" value="C:ribonucleoprotein complex"/>
    <property type="evidence" value="ECO:0007669"/>
    <property type="project" value="UniProtKB-KW"/>
</dbReference>
<evidence type="ECO:0000256" key="4">
    <source>
        <dbReference type="ARBA" id="ARBA00022833"/>
    </source>
</evidence>
<dbReference type="InterPro" id="IPR038582">
    <property type="entry name" value="Ribosomal_eS31_euk-type_sf"/>
</dbReference>
<dbReference type="SUPFAM" id="SSF54236">
    <property type="entry name" value="Ubiquitin-like"/>
    <property type="match status" value="1"/>
</dbReference>
<dbReference type="AlphaFoldDB" id="A0A7S3FWX8"/>
<keyword evidence="4" id="KW-0862">Zinc</keyword>
<reference evidence="8" key="1">
    <citation type="submission" date="2021-01" db="EMBL/GenBank/DDBJ databases">
        <authorList>
            <person name="Corre E."/>
            <person name="Pelletier E."/>
            <person name="Niang G."/>
            <person name="Scheremetjew M."/>
            <person name="Finn R."/>
            <person name="Kale V."/>
            <person name="Holt S."/>
            <person name="Cochrane G."/>
            <person name="Meng A."/>
            <person name="Brown T."/>
            <person name="Cohen L."/>
        </authorList>
    </citation>
    <scope>NUCLEOTIDE SEQUENCE</scope>
    <source>
        <strain evidence="8">Ras09</strain>
    </source>
</reference>
<dbReference type="GO" id="GO:0003735">
    <property type="term" value="F:structural constituent of ribosome"/>
    <property type="evidence" value="ECO:0007669"/>
    <property type="project" value="InterPro"/>
</dbReference>
<proteinExistence type="inferred from homology"/>
<keyword evidence="5" id="KW-0689">Ribosomal protein</keyword>
<name>A0A7S3FWX8_9SPIT</name>
<dbReference type="PROSITE" id="PS50053">
    <property type="entry name" value="UBIQUITIN_2"/>
    <property type="match status" value="1"/>
</dbReference>
<feature type="domain" description="Ubiquitin-like" evidence="7">
    <location>
        <begin position="1"/>
        <end position="77"/>
    </location>
</feature>
<dbReference type="SMART" id="SM00213">
    <property type="entry name" value="UBQ"/>
    <property type="match status" value="1"/>
</dbReference>
<evidence type="ECO:0000256" key="1">
    <source>
        <dbReference type="ARBA" id="ARBA00008373"/>
    </source>
</evidence>
<dbReference type="Gene3D" id="6.20.50.150">
    <property type="match status" value="1"/>
</dbReference>